<sequence length="121" mass="12677">MKLFLLLGSIVMGLSVIIGAFGAHGLEPRLSERMMKNYQTGVQYQMIHGIGILVVGLVGLKMLPSALLSAAGWSFFVGILLFSGSLYAMALTGVTKLGAITPIGGLAFIAGWILLGIAVVR</sequence>
<dbReference type="Pfam" id="PF04241">
    <property type="entry name" value="DUF423"/>
    <property type="match status" value="1"/>
</dbReference>
<accession>A0A4Y7X1R1</accession>
<dbReference type="GeneID" id="87599374"/>
<organism evidence="7">
    <name type="scientific">Halalkalibacterium halodurans</name>
    <name type="common">Bacillus halodurans</name>
    <dbReference type="NCBI Taxonomy" id="86665"/>
    <lineage>
        <taxon>Bacteria</taxon>
        <taxon>Bacillati</taxon>
        <taxon>Bacillota</taxon>
        <taxon>Bacilli</taxon>
        <taxon>Bacillales</taxon>
        <taxon>Bacillaceae</taxon>
        <taxon>Halalkalibacterium (ex Joshi et al. 2022)</taxon>
    </lineage>
</organism>
<evidence type="ECO:0000256" key="6">
    <source>
        <dbReference type="SAM" id="Phobius"/>
    </source>
</evidence>
<dbReference type="EMBL" id="LILD01000001">
    <property type="protein sequence ID" value="KOO37548.1"/>
    <property type="molecule type" value="Genomic_DNA"/>
</dbReference>
<dbReference type="OMA" id="VEYQFYH"/>
<gene>
    <name evidence="7" type="ORF">AMD02_00845</name>
</gene>
<evidence type="ECO:0000256" key="5">
    <source>
        <dbReference type="ARBA" id="ARBA00023136"/>
    </source>
</evidence>
<dbReference type="GO" id="GO:0005886">
    <property type="term" value="C:plasma membrane"/>
    <property type="evidence" value="ECO:0007669"/>
    <property type="project" value="TreeGrafter"/>
</dbReference>
<proteinExistence type="inferred from homology"/>
<keyword evidence="4 6" id="KW-1133">Transmembrane helix</keyword>
<dbReference type="PANTHER" id="PTHR43461">
    <property type="entry name" value="TRANSMEMBRANE PROTEIN 256"/>
    <property type="match status" value="1"/>
</dbReference>
<evidence type="ECO:0000256" key="4">
    <source>
        <dbReference type="ARBA" id="ARBA00022989"/>
    </source>
</evidence>
<dbReference type="AlphaFoldDB" id="A0A0M0KGK4"/>
<evidence type="ECO:0008006" key="8">
    <source>
        <dbReference type="Google" id="ProtNLM"/>
    </source>
</evidence>
<evidence type="ECO:0000256" key="3">
    <source>
        <dbReference type="ARBA" id="ARBA00022692"/>
    </source>
</evidence>
<reference evidence="7" key="1">
    <citation type="submission" date="2015-08" db="EMBL/GenBank/DDBJ databases">
        <title>Complete DNA Sequence of Pseudomonas syringae pv. actinidiae, the Causal Agent of Kiwifruit Canker Disease.</title>
        <authorList>
            <person name="Rikkerink E.H.A."/>
            <person name="Fineran P.C."/>
        </authorList>
    </citation>
    <scope>NUCLEOTIDE SEQUENCE</scope>
    <source>
        <strain evidence="7">DSM 13666</strain>
    </source>
</reference>
<keyword evidence="3 6" id="KW-0812">Transmembrane</keyword>
<feature type="transmembrane region" description="Helical" evidence="6">
    <location>
        <begin position="97"/>
        <end position="120"/>
    </location>
</feature>
<comment type="similarity">
    <text evidence="2">Belongs to the UPF0382 family.</text>
</comment>
<name>A0A0M0KGK4_ALKHA</name>
<dbReference type="PANTHER" id="PTHR43461:SF1">
    <property type="entry name" value="TRANSMEMBRANE PROTEIN 256"/>
    <property type="match status" value="1"/>
</dbReference>
<comment type="caution">
    <text evidence="7">The sequence shown here is derived from an EMBL/GenBank/DDBJ whole genome shotgun (WGS) entry which is preliminary data.</text>
</comment>
<accession>A0A0M0KGK4</accession>
<dbReference type="RefSeq" id="WP_010899953.1">
    <property type="nucleotide sequence ID" value="NZ_CP040441.1"/>
</dbReference>
<protein>
    <recommendedName>
        <fullName evidence="8">DUF423 domain-containing protein</fullName>
    </recommendedName>
</protein>
<comment type="subcellular location">
    <subcellularLocation>
        <location evidence="1">Membrane</location>
        <topology evidence="1">Multi-pass membrane protein</topology>
    </subcellularLocation>
</comment>
<evidence type="ECO:0000313" key="7">
    <source>
        <dbReference type="EMBL" id="KOO37548.1"/>
    </source>
</evidence>
<feature type="transmembrane region" description="Helical" evidence="6">
    <location>
        <begin position="46"/>
        <end position="63"/>
    </location>
</feature>
<feature type="transmembrane region" description="Helical" evidence="6">
    <location>
        <begin position="70"/>
        <end position="91"/>
    </location>
</feature>
<dbReference type="InterPro" id="IPR006696">
    <property type="entry name" value="DUF423"/>
</dbReference>
<dbReference type="PATRIC" id="fig|136160.3.peg.355"/>
<evidence type="ECO:0000256" key="1">
    <source>
        <dbReference type="ARBA" id="ARBA00004141"/>
    </source>
</evidence>
<keyword evidence="5 6" id="KW-0472">Membrane</keyword>
<evidence type="ECO:0000256" key="2">
    <source>
        <dbReference type="ARBA" id="ARBA00009694"/>
    </source>
</evidence>